<evidence type="ECO:0000259" key="11">
    <source>
        <dbReference type="Pfam" id="PF07715"/>
    </source>
</evidence>
<dbReference type="SUPFAM" id="SSF49464">
    <property type="entry name" value="Carboxypeptidase regulatory domain-like"/>
    <property type="match status" value="1"/>
</dbReference>
<evidence type="ECO:0000256" key="4">
    <source>
        <dbReference type="ARBA" id="ARBA00022692"/>
    </source>
</evidence>
<accession>A0A9X3FA84</accession>
<dbReference type="NCBIfam" id="TIGR04057">
    <property type="entry name" value="SusC_RagA_signa"/>
    <property type="match status" value="1"/>
</dbReference>
<dbReference type="GO" id="GO:0009279">
    <property type="term" value="C:cell outer membrane"/>
    <property type="evidence" value="ECO:0007669"/>
    <property type="project" value="UniProtKB-SubCell"/>
</dbReference>
<keyword evidence="7 8" id="KW-0998">Cell outer membrane</keyword>
<dbReference type="NCBIfam" id="TIGR04056">
    <property type="entry name" value="OMP_RagA_SusC"/>
    <property type="match status" value="1"/>
</dbReference>
<dbReference type="Proteomes" id="UP001145087">
    <property type="component" value="Unassembled WGS sequence"/>
</dbReference>
<evidence type="ECO:0000259" key="10">
    <source>
        <dbReference type="Pfam" id="PF00593"/>
    </source>
</evidence>
<dbReference type="Gene3D" id="2.60.40.1120">
    <property type="entry name" value="Carboxypeptidase-like, regulatory domain"/>
    <property type="match status" value="1"/>
</dbReference>
<dbReference type="InterPro" id="IPR036942">
    <property type="entry name" value="Beta-barrel_TonB_sf"/>
</dbReference>
<dbReference type="InterPro" id="IPR000531">
    <property type="entry name" value="Beta-barrel_TonB"/>
</dbReference>
<comment type="caution">
    <text evidence="12">The sequence shown here is derived from an EMBL/GenBank/DDBJ whole genome shotgun (WGS) entry which is preliminary data.</text>
</comment>
<dbReference type="EMBL" id="JAPOHD010000068">
    <property type="protein sequence ID" value="MCY1723325.1"/>
    <property type="molecule type" value="Genomic_DNA"/>
</dbReference>
<evidence type="ECO:0000256" key="5">
    <source>
        <dbReference type="ARBA" id="ARBA00023077"/>
    </source>
</evidence>
<feature type="domain" description="TonB-dependent receptor plug" evidence="11">
    <location>
        <begin position="136"/>
        <end position="259"/>
    </location>
</feature>
<dbReference type="InterPro" id="IPR037066">
    <property type="entry name" value="Plug_dom_sf"/>
</dbReference>
<name>A0A9X3FA84_9BACT</name>
<keyword evidence="13" id="KW-1185">Reference proteome</keyword>
<organism evidence="12 13">
    <name type="scientific">Draconibacterium aestuarii</name>
    <dbReference type="NCBI Taxonomy" id="2998507"/>
    <lineage>
        <taxon>Bacteria</taxon>
        <taxon>Pseudomonadati</taxon>
        <taxon>Bacteroidota</taxon>
        <taxon>Bacteroidia</taxon>
        <taxon>Marinilabiliales</taxon>
        <taxon>Prolixibacteraceae</taxon>
        <taxon>Draconibacterium</taxon>
    </lineage>
</organism>
<dbReference type="InterPro" id="IPR008969">
    <property type="entry name" value="CarboxyPept-like_regulatory"/>
</dbReference>
<keyword evidence="4 8" id="KW-0812">Transmembrane</keyword>
<keyword evidence="2 8" id="KW-0813">Transport</keyword>
<dbReference type="InterPro" id="IPR039426">
    <property type="entry name" value="TonB-dep_rcpt-like"/>
</dbReference>
<keyword evidence="5 9" id="KW-0798">TonB box</keyword>
<comment type="subcellular location">
    <subcellularLocation>
        <location evidence="1 8">Cell outer membrane</location>
        <topology evidence="1 8">Multi-pass membrane protein</topology>
    </subcellularLocation>
</comment>
<evidence type="ECO:0000256" key="3">
    <source>
        <dbReference type="ARBA" id="ARBA00022452"/>
    </source>
</evidence>
<evidence type="ECO:0000256" key="1">
    <source>
        <dbReference type="ARBA" id="ARBA00004571"/>
    </source>
</evidence>
<sequence>MEKSFFKISHQTSKGWLSITKFAVIFTLILSVYTGLASGVDQQSELKGKVTDDSNFSLPGVTVLVKGTANGTVTNTNGDFVLKSLKEGDVLVFSFIGMLTQELTFTGQSEISIVLNTDTKNLDEVVVTALGIQRDKKTLTYSSQQVTGDEMMKARDINFMSGLSGKTAGLEIKKSVSGAGGSTKTVLRGNHSLSQSSDPLYVIDGIPMVNRKGNQSGMWGGTDEGDGLSQINPDDIESISILKGANAAILYGSQGANGVVIINTKKGKEGQTTVNFNSSAIFENITKTPDLQFTYGSEGGTKESWSYTKGNYDSDYVDDFFQTGYNLVNSLSVSGGNDKTTAYFSFGNTSAAGVIPNNEYSKNNVSFQQSTKLFNDKVKVSSNVMLVSEKAKNRNTAGYYLNPLTGLYFFPRDRDFSDYKENYQYFDDERNMYLQNWFVDDHHQSNPYWLLNKQPKEDITKRVIASMTVDYDITDHLKFKVRGSYDYANKSYEQKFYAGGNGTNVSSTGRWSYKKFTDEQLYTDGIFTYENKFGDFSLSGVLGASYQKGTFGNGVSVDNGTNNLLYPNEFNFQNLPSNVQVQSIYAGQIIKEGVFSNVQMGFKDMLFLDLSGRNDWSSTLSGTGNESYFYPSVGLSGIVTEMMDLPDFLTFWKLRTSYSTVANEVPFNVVNPMHTINSGGGVDRNTQQPFENLKPEMIRSFEIGTDMRLFDGRAGLDFTYYNINSQDQFITLPAPSGSGYTYYYINAGEVVNKGIEITLNGSIIQNKDFSWNTTVNFSNNHNEIVELVPEFADKQISYGSSEGYTTYIVAGGSFGDLYGYKFKRNDAGQIMLDEESGAPLKTAEKEYLGNLEPDFSLGWNNSFDYKRFALSFLINAKIGGDVFSQTEAMLDGYGVSQRSADARDNGGVAINAIQGTTPVTSIDPQLYYTSVGDRNGIAEAYVYDRTNIRLGQLALSYDLNVQDLGLPIKAASFSLVGQNLFFIYKDAPFDPELTMSTDLNSQSLDNFNVPATRTYGFNLKVTF</sequence>
<dbReference type="Gene3D" id="2.170.130.10">
    <property type="entry name" value="TonB-dependent receptor, plug domain"/>
    <property type="match status" value="1"/>
</dbReference>
<evidence type="ECO:0000256" key="2">
    <source>
        <dbReference type="ARBA" id="ARBA00022448"/>
    </source>
</evidence>
<evidence type="ECO:0000256" key="8">
    <source>
        <dbReference type="PROSITE-ProRule" id="PRU01360"/>
    </source>
</evidence>
<dbReference type="InterPro" id="IPR023996">
    <property type="entry name" value="TonB-dep_OMP_SusC/RagA"/>
</dbReference>
<evidence type="ECO:0000313" key="12">
    <source>
        <dbReference type="EMBL" id="MCY1723325.1"/>
    </source>
</evidence>
<dbReference type="InterPro" id="IPR023997">
    <property type="entry name" value="TonB-dep_OMP_SusC/RagA_CS"/>
</dbReference>
<reference evidence="12" key="1">
    <citation type="submission" date="2022-11" db="EMBL/GenBank/DDBJ databases">
        <title>Marilongibacter aestuarii gen. nov., sp. nov., isolated from tidal flat sediment.</title>
        <authorList>
            <person name="Jiayan W."/>
        </authorList>
    </citation>
    <scope>NUCLEOTIDE SEQUENCE</scope>
    <source>
        <strain evidence="12">Z1-6</strain>
    </source>
</reference>
<dbReference type="RefSeq" id="WP_343335651.1">
    <property type="nucleotide sequence ID" value="NZ_JAPOHD010000068.1"/>
</dbReference>
<evidence type="ECO:0000256" key="6">
    <source>
        <dbReference type="ARBA" id="ARBA00023136"/>
    </source>
</evidence>
<dbReference type="Pfam" id="PF00593">
    <property type="entry name" value="TonB_dep_Rec_b-barrel"/>
    <property type="match status" value="1"/>
</dbReference>
<comment type="similarity">
    <text evidence="8 9">Belongs to the TonB-dependent receptor family.</text>
</comment>
<dbReference type="PROSITE" id="PS52016">
    <property type="entry name" value="TONB_DEPENDENT_REC_3"/>
    <property type="match status" value="1"/>
</dbReference>
<feature type="domain" description="TonB-dependent receptor-like beta-barrel" evidence="10">
    <location>
        <begin position="412"/>
        <end position="778"/>
    </location>
</feature>
<proteinExistence type="inferred from homology"/>
<dbReference type="Pfam" id="PF13715">
    <property type="entry name" value="CarbopepD_reg_2"/>
    <property type="match status" value="1"/>
</dbReference>
<gene>
    <name evidence="12" type="ORF">OU798_23445</name>
</gene>
<keyword evidence="3 8" id="KW-1134">Transmembrane beta strand</keyword>
<keyword evidence="6 8" id="KW-0472">Membrane</keyword>
<protein>
    <submittedName>
        <fullName evidence="12">SusC/RagA family TonB-linked outer membrane protein</fullName>
    </submittedName>
</protein>
<evidence type="ECO:0000313" key="13">
    <source>
        <dbReference type="Proteomes" id="UP001145087"/>
    </source>
</evidence>
<evidence type="ECO:0000256" key="9">
    <source>
        <dbReference type="RuleBase" id="RU003357"/>
    </source>
</evidence>
<dbReference type="Pfam" id="PF07715">
    <property type="entry name" value="Plug"/>
    <property type="match status" value="1"/>
</dbReference>
<evidence type="ECO:0000256" key="7">
    <source>
        <dbReference type="ARBA" id="ARBA00023237"/>
    </source>
</evidence>
<dbReference type="InterPro" id="IPR012910">
    <property type="entry name" value="Plug_dom"/>
</dbReference>
<dbReference type="AlphaFoldDB" id="A0A9X3FA84"/>
<dbReference type="Gene3D" id="2.40.170.20">
    <property type="entry name" value="TonB-dependent receptor, beta-barrel domain"/>
    <property type="match status" value="1"/>
</dbReference>
<dbReference type="SUPFAM" id="SSF56935">
    <property type="entry name" value="Porins"/>
    <property type="match status" value="1"/>
</dbReference>